<dbReference type="Pfam" id="PF05222">
    <property type="entry name" value="AlaDh_PNT_N"/>
    <property type="match status" value="1"/>
</dbReference>
<dbReference type="Proteomes" id="UP001049176">
    <property type="component" value="Chromosome 11"/>
</dbReference>
<sequence length="994" mass="109115">MKFSLPRLRPLTIGIRREDPARIWERRAPLTPESVYDLIRSKGVEIHVEGCERRIFKDEEYKKAGATIRPNLKDAHIIMGIKEPPLETLLLDPLPLSSSRYARTYMAFSHVVKGQAYNMPLLSPFLKDPSKPNQRHPLPTLIDYELLTNETDGKRTVGFGWFAGVAGVLESLSSMAHYHLEHGVASPLLYTPRPHTSPSLDGLRTALRGIGDRIATDGTPRPLGPFVIGVTGTGNVAAGCLDMLQELPIQHITVKDLPRVVKDPNTPLNAIYLVHAKPNDYFVRKGFSVPYSREDYYAHPGEYISVFAEKVAPYLTLLLNGAGWAPGYPRLMTTTQLEEALTKAKKLPGGNAFRGTNIGDISCDAGGGLQFLTHTSTLSDPFYKVRPRADLPEVQIMAVDILPTTIPLDASKGFSNGLKKYLRGVIHRYSGGQTDEVVERALKRATIAENGELTERQAWLWKCVQKARLEATSQTSSSDSSSTSFGTSHASVSKPKRIVILGSGMVAGPAIELIRARAKSKGDVQLVVATNERSQIEAMKELFRQDQPDDTVIYQIIDMSDQDAVSRLINDPQVEVVISLLPVPFHPSIADICIQHKKHLVTASYISPQMKALHDRALSADVLLLNEIGLDPGIDHLSAIDLIERQQTQKKQVLSFISFCGGLPAPDVKEMGPLKYKFSWSPKGVLTAALNSARAKLRGQEFEVPGDQLLKLPFDEVSIGSGPFRTSLEGLPNRDSFPYAETYNLGLVKDLRTILRGTLRYKGFSTLLDFFKCLGLLESNANVPALRSWAELVSQAQRLRRELYPNAEHIDLGGLSRKNNSDMEALTWMLSDATGSGAQTAFQTTKTLFLQGGLPPLPSTPTSPLDLFTLLLSHKLRYAPGERDVVVMSHEVITTVPGQVDKEEVHTSSLIVYGDERHSAMARTVGSPVGLAALAVLDGSVDKRLRGVMGPGHKSIRKGLLTGLEGLGLGLQENSKIVDVRTTNSMESVLRVIS</sequence>
<dbReference type="SUPFAM" id="SSF52283">
    <property type="entry name" value="Formate/glycerate dehydrogenase catalytic domain-like"/>
    <property type="match status" value="1"/>
</dbReference>
<dbReference type="InterPro" id="IPR005097">
    <property type="entry name" value="Sacchrp_dh_NADP-bd"/>
</dbReference>
<dbReference type="EMBL" id="CM032191">
    <property type="protein sequence ID" value="KAG7085804.1"/>
    <property type="molecule type" value="Genomic_DNA"/>
</dbReference>
<comment type="caution">
    <text evidence="4">The sequence shown here is derived from an EMBL/GenBank/DDBJ whole genome shotgun (WGS) entry which is preliminary data.</text>
</comment>
<protein>
    <recommendedName>
        <fullName evidence="3">Alanine dehydrogenase/pyridine nucleotide transhydrogenase N-terminal domain-containing protein</fullName>
    </recommendedName>
</protein>
<name>A0A9P7UNC0_9AGAR</name>
<keyword evidence="1" id="KW-0560">Oxidoreductase</keyword>
<dbReference type="SMART" id="SM01003">
    <property type="entry name" value="AlaDh_PNT_N"/>
    <property type="match status" value="1"/>
</dbReference>
<feature type="domain" description="Alanine dehydrogenase/pyridine nucleotide transhydrogenase N-terminal" evidence="3">
    <location>
        <begin position="14"/>
        <end position="166"/>
    </location>
</feature>
<evidence type="ECO:0000259" key="3">
    <source>
        <dbReference type="SMART" id="SM01003"/>
    </source>
</evidence>
<keyword evidence="2" id="KW-0028">Amino-acid biosynthesis</keyword>
<dbReference type="SUPFAM" id="SSF55347">
    <property type="entry name" value="Glyceraldehyde-3-phosphate dehydrogenase-like, C-terminal domain"/>
    <property type="match status" value="1"/>
</dbReference>
<evidence type="ECO:0000313" key="4">
    <source>
        <dbReference type="EMBL" id="KAG7085804.1"/>
    </source>
</evidence>
<dbReference type="InterPro" id="IPR007886">
    <property type="entry name" value="AlaDH/PNT_N"/>
</dbReference>
<dbReference type="RefSeq" id="XP_043002275.1">
    <property type="nucleotide sequence ID" value="XM_043160319.1"/>
</dbReference>
<dbReference type="GO" id="GO:0004753">
    <property type="term" value="F:saccharopine dehydrogenase activity"/>
    <property type="evidence" value="ECO:0007669"/>
    <property type="project" value="TreeGrafter"/>
</dbReference>
<dbReference type="GO" id="GO:0019878">
    <property type="term" value="P:lysine biosynthetic process via aminoadipic acid"/>
    <property type="evidence" value="ECO:0007669"/>
    <property type="project" value="TreeGrafter"/>
</dbReference>
<dbReference type="Pfam" id="PF16653">
    <property type="entry name" value="Sacchrp_dh_C"/>
    <property type="match status" value="1"/>
</dbReference>
<dbReference type="Gene3D" id="3.30.360.10">
    <property type="entry name" value="Dihydrodipicolinate Reductase, domain 2"/>
    <property type="match status" value="1"/>
</dbReference>
<dbReference type="SUPFAM" id="SSF51735">
    <property type="entry name" value="NAD(P)-binding Rossmann-fold domains"/>
    <property type="match status" value="1"/>
</dbReference>
<dbReference type="GeneID" id="66072420"/>
<accession>A0A9P7UNC0</accession>
<dbReference type="KEGG" id="more:E1B28_003344"/>
<keyword evidence="5" id="KW-1185">Reference proteome</keyword>
<dbReference type="InterPro" id="IPR036291">
    <property type="entry name" value="NAD(P)-bd_dom_sf"/>
</dbReference>
<evidence type="ECO:0000256" key="2">
    <source>
        <dbReference type="ARBA" id="ARBA00023154"/>
    </source>
</evidence>
<dbReference type="Gene3D" id="1.10.1870.10">
    <property type="entry name" value="Domain 3, Saccharopine reductase"/>
    <property type="match status" value="1"/>
</dbReference>
<keyword evidence="2" id="KW-0457">Lysine biosynthesis</keyword>
<evidence type="ECO:0000313" key="5">
    <source>
        <dbReference type="Proteomes" id="UP001049176"/>
    </source>
</evidence>
<dbReference type="CDD" id="cd12189">
    <property type="entry name" value="LKR_SDH_like"/>
    <property type="match status" value="1"/>
</dbReference>
<dbReference type="AlphaFoldDB" id="A0A9P7UNC0"/>
<dbReference type="PANTHER" id="PTHR11133:SF23">
    <property type="entry name" value="SACCHAROPINE DEHYDROGENASE [NAD(+), L-LYSINE-FORMING]"/>
    <property type="match status" value="1"/>
</dbReference>
<dbReference type="Pfam" id="PF03435">
    <property type="entry name" value="Sacchrp_dh_NADP"/>
    <property type="match status" value="1"/>
</dbReference>
<dbReference type="Gene3D" id="3.40.50.720">
    <property type="entry name" value="NAD(P)-binding Rossmann-like Domain"/>
    <property type="match status" value="2"/>
</dbReference>
<proteinExistence type="predicted"/>
<dbReference type="PANTHER" id="PTHR11133">
    <property type="entry name" value="SACCHAROPINE DEHYDROGENASE"/>
    <property type="match status" value="1"/>
</dbReference>
<reference evidence="4" key="1">
    <citation type="journal article" date="2021" name="Genome Biol. Evol.">
        <title>The assembled and annotated genome of the fairy-ring fungus Marasmius oreades.</title>
        <authorList>
            <person name="Hiltunen M."/>
            <person name="Ament-Velasquez S.L."/>
            <person name="Johannesson H."/>
        </authorList>
    </citation>
    <scope>NUCLEOTIDE SEQUENCE</scope>
    <source>
        <strain evidence="4">03SP1</strain>
    </source>
</reference>
<dbReference type="GO" id="GO:0005737">
    <property type="term" value="C:cytoplasm"/>
    <property type="evidence" value="ECO:0007669"/>
    <property type="project" value="TreeGrafter"/>
</dbReference>
<dbReference type="InterPro" id="IPR032095">
    <property type="entry name" value="Sacchrp_dh-like_C"/>
</dbReference>
<dbReference type="InterPro" id="IPR051168">
    <property type="entry name" value="AASS"/>
</dbReference>
<evidence type="ECO:0000256" key="1">
    <source>
        <dbReference type="ARBA" id="ARBA00023002"/>
    </source>
</evidence>
<dbReference type="OrthoDB" id="10059875at2759"/>
<organism evidence="4 5">
    <name type="scientific">Marasmius oreades</name>
    <name type="common">fairy-ring Marasmius</name>
    <dbReference type="NCBI Taxonomy" id="181124"/>
    <lineage>
        <taxon>Eukaryota</taxon>
        <taxon>Fungi</taxon>
        <taxon>Dikarya</taxon>
        <taxon>Basidiomycota</taxon>
        <taxon>Agaricomycotina</taxon>
        <taxon>Agaricomycetes</taxon>
        <taxon>Agaricomycetidae</taxon>
        <taxon>Agaricales</taxon>
        <taxon>Marasmiineae</taxon>
        <taxon>Marasmiaceae</taxon>
        <taxon>Marasmius</taxon>
    </lineage>
</organism>
<gene>
    <name evidence="4" type="ORF">E1B28_003344</name>
</gene>